<protein>
    <submittedName>
        <fullName evidence="2">Uncharacterized protein</fullName>
    </submittedName>
</protein>
<name>A0A369K0N5_HYPMA</name>
<dbReference type="InParanoid" id="A0A369K0N5"/>
<proteinExistence type="predicted"/>
<comment type="caution">
    <text evidence="2">The sequence shown here is derived from an EMBL/GenBank/DDBJ whole genome shotgun (WGS) entry which is preliminary data.</text>
</comment>
<dbReference type="Proteomes" id="UP000076154">
    <property type="component" value="Unassembled WGS sequence"/>
</dbReference>
<reference evidence="2" key="1">
    <citation type="submission" date="2018-04" db="EMBL/GenBank/DDBJ databases">
        <title>Whole genome sequencing of Hypsizygus marmoreus.</title>
        <authorList>
            <person name="Choi I.-G."/>
            <person name="Min B."/>
            <person name="Kim J.-G."/>
            <person name="Kim S."/>
            <person name="Oh Y.-L."/>
            <person name="Kong W.-S."/>
            <person name="Park H."/>
            <person name="Jeong J."/>
            <person name="Song E.-S."/>
        </authorList>
    </citation>
    <scope>NUCLEOTIDE SEQUENCE [LARGE SCALE GENOMIC DNA]</scope>
    <source>
        <strain evidence="2">51987-8</strain>
    </source>
</reference>
<keyword evidence="1" id="KW-0812">Transmembrane</keyword>
<gene>
    <name evidence="2" type="ORF">Hypma_008332</name>
</gene>
<dbReference type="AlphaFoldDB" id="A0A369K0N5"/>
<accession>A0A369K0N5</accession>
<feature type="transmembrane region" description="Helical" evidence="1">
    <location>
        <begin position="93"/>
        <end position="112"/>
    </location>
</feature>
<feature type="transmembrane region" description="Helical" evidence="1">
    <location>
        <begin position="36"/>
        <end position="56"/>
    </location>
</feature>
<keyword evidence="1" id="KW-1133">Transmembrane helix</keyword>
<feature type="transmembrane region" description="Helical" evidence="1">
    <location>
        <begin position="68"/>
        <end position="87"/>
    </location>
</feature>
<dbReference type="EMBL" id="LUEZ02000043">
    <property type="protein sequence ID" value="RDB24526.1"/>
    <property type="molecule type" value="Genomic_DNA"/>
</dbReference>
<keyword evidence="3" id="KW-1185">Reference proteome</keyword>
<keyword evidence="1" id="KW-0472">Membrane</keyword>
<organism evidence="2 3">
    <name type="scientific">Hypsizygus marmoreus</name>
    <name type="common">White beech mushroom</name>
    <name type="synonym">Agaricus marmoreus</name>
    <dbReference type="NCBI Taxonomy" id="39966"/>
    <lineage>
        <taxon>Eukaryota</taxon>
        <taxon>Fungi</taxon>
        <taxon>Dikarya</taxon>
        <taxon>Basidiomycota</taxon>
        <taxon>Agaricomycotina</taxon>
        <taxon>Agaricomycetes</taxon>
        <taxon>Agaricomycetidae</taxon>
        <taxon>Agaricales</taxon>
        <taxon>Tricholomatineae</taxon>
        <taxon>Lyophyllaceae</taxon>
        <taxon>Hypsizygus</taxon>
    </lineage>
</organism>
<evidence type="ECO:0000313" key="3">
    <source>
        <dbReference type="Proteomes" id="UP000076154"/>
    </source>
</evidence>
<evidence type="ECO:0000256" key="1">
    <source>
        <dbReference type="SAM" id="Phobius"/>
    </source>
</evidence>
<sequence>MERRDMFTAPYLTTALVLAVLVQTNRTGSIHILADAYSMIFTYFALNLELVVDLLIRYTATTSFLTRAGTIISMICASISFCSWYPWDSIQSYVSKFYFTSLLVIAASNSFGPRFLKRSCVLILAIRRTLNPQMFQPSRLSRTTISRQQTHQGKLSFRVNISMFSETN</sequence>
<evidence type="ECO:0000313" key="2">
    <source>
        <dbReference type="EMBL" id="RDB24526.1"/>
    </source>
</evidence>